<feature type="transmembrane region" description="Helical" evidence="2">
    <location>
        <begin position="91"/>
        <end position="112"/>
    </location>
</feature>
<feature type="transmembrane region" description="Helical" evidence="2">
    <location>
        <begin position="46"/>
        <end position="79"/>
    </location>
</feature>
<dbReference type="RefSeq" id="WP_344033483.1">
    <property type="nucleotide sequence ID" value="NZ_BAAAOB010000005.1"/>
</dbReference>
<feature type="compositionally biased region" description="Pro residues" evidence="1">
    <location>
        <begin position="24"/>
        <end position="33"/>
    </location>
</feature>
<gene>
    <name evidence="3" type="ORF">GCM10009768_30490</name>
</gene>
<name>A0ABN2LU66_9MICO</name>
<evidence type="ECO:0000313" key="4">
    <source>
        <dbReference type="Proteomes" id="UP001500851"/>
    </source>
</evidence>
<evidence type="ECO:0000256" key="1">
    <source>
        <dbReference type="SAM" id="MobiDB-lite"/>
    </source>
</evidence>
<accession>A0ABN2LU66</accession>
<feature type="region of interest" description="Disordered" evidence="1">
    <location>
        <begin position="1"/>
        <end position="35"/>
    </location>
</feature>
<keyword evidence="4" id="KW-1185">Reference proteome</keyword>
<evidence type="ECO:0000313" key="3">
    <source>
        <dbReference type="EMBL" id="GAA1799358.1"/>
    </source>
</evidence>
<dbReference type="Proteomes" id="UP001500851">
    <property type="component" value="Unassembled WGS sequence"/>
</dbReference>
<dbReference type="EMBL" id="BAAAOB010000005">
    <property type="protein sequence ID" value="GAA1799358.1"/>
    <property type="molecule type" value="Genomic_DNA"/>
</dbReference>
<comment type="caution">
    <text evidence="3">The sequence shown here is derived from an EMBL/GenBank/DDBJ whole genome shotgun (WGS) entry which is preliminary data.</text>
</comment>
<feature type="compositionally biased region" description="Low complexity" evidence="1">
    <location>
        <begin position="1"/>
        <end position="23"/>
    </location>
</feature>
<reference evidence="3 4" key="1">
    <citation type="journal article" date="2019" name="Int. J. Syst. Evol. Microbiol.">
        <title>The Global Catalogue of Microorganisms (GCM) 10K type strain sequencing project: providing services to taxonomists for standard genome sequencing and annotation.</title>
        <authorList>
            <consortium name="The Broad Institute Genomics Platform"/>
            <consortium name="The Broad Institute Genome Sequencing Center for Infectious Disease"/>
            <person name="Wu L."/>
            <person name="Ma J."/>
        </authorList>
    </citation>
    <scope>NUCLEOTIDE SEQUENCE [LARGE SCALE GENOMIC DNA]</scope>
    <source>
        <strain evidence="3 4">JCM 14736</strain>
    </source>
</reference>
<sequence length="116" mass="12030">MSYPQQPVDPSQPQAQQPAQAPLPQQPYQPPQAPQKKAITAMRQGVISIITGGVSLFLFPAILGTIGFIVGISAIVLSIKEMNAGAKNPAPLILGILGTIMGGFGVGAALLLQFAR</sequence>
<protein>
    <recommendedName>
        <fullName evidence="5">DUF4190 domain-containing protein</fullName>
    </recommendedName>
</protein>
<keyword evidence="2" id="KW-1133">Transmembrane helix</keyword>
<evidence type="ECO:0008006" key="5">
    <source>
        <dbReference type="Google" id="ProtNLM"/>
    </source>
</evidence>
<organism evidence="3 4">
    <name type="scientific">Leucobacter iarius</name>
    <dbReference type="NCBI Taxonomy" id="333963"/>
    <lineage>
        <taxon>Bacteria</taxon>
        <taxon>Bacillati</taxon>
        <taxon>Actinomycetota</taxon>
        <taxon>Actinomycetes</taxon>
        <taxon>Micrococcales</taxon>
        <taxon>Microbacteriaceae</taxon>
        <taxon>Leucobacter</taxon>
    </lineage>
</organism>
<proteinExistence type="predicted"/>
<keyword evidence="2" id="KW-0472">Membrane</keyword>
<evidence type="ECO:0000256" key="2">
    <source>
        <dbReference type="SAM" id="Phobius"/>
    </source>
</evidence>
<keyword evidence="2" id="KW-0812">Transmembrane</keyword>